<evidence type="ECO:0000313" key="6">
    <source>
        <dbReference type="EMBL" id="KAK1356567.1"/>
    </source>
</evidence>
<comment type="caution">
    <text evidence="6">The sequence shown here is derived from an EMBL/GenBank/DDBJ whole genome shotgun (WGS) entry which is preliminary data.</text>
</comment>
<dbReference type="Proteomes" id="UP001237642">
    <property type="component" value="Unassembled WGS sequence"/>
</dbReference>
<reference evidence="6" key="1">
    <citation type="submission" date="2023-02" db="EMBL/GenBank/DDBJ databases">
        <title>Genome of toxic invasive species Heracleum sosnowskyi carries increased number of genes despite the absence of recent whole-genome duplications.</title>
        <authorList>
            <person name="Schelkunov M."/>
            <person name="Shtratnikova V."/>
            <person name="Makarenko M."/>
            <person name="Klepikova A."/>
            <person name="Omelchenko D."/>
            <person name="Novikova G."/>
            <person name="Obukhova E."/>
            <person name="Bogdanov V."/>
            <person name="Penin A."/>
            <person name="Logacheva M."/>
        </authorList>
    </citation>
    <scope>NUCLEOTIDE SEQUENCE</scope>
    <source>
        <strain evidence="6">Hsosn_3</strain>
        <tissue evidence="6">Leaf</tissue>
    </source>
</reference>
<protein>
    <submittedName>
        <fullName evidence="6">Uncharacterized protein</fullName>
    </submittedName>
</protein>
<comment type="subcellular location">
    <subcellularLocation>
        <location evidence="1">Mitochondrion membrane</location>
        <topology evidence="1">Multi-pass membrane protein</topology>
    </subcellularLocation>
</comment>
<name>A0AAD8M1X4_9APIA</name>
<dbReference type="InterPro" id="IPR013946">
    <property type="entry name" value="NCA2-like"/>
</dbReference>
<dbReference type="GO" id="GO:0005741">
    <property type="term" value="C:mitochondrial outer membrane"/>
    <property type="evidence" value="ECO:0007669"/>
    <property type="project" value="TreeGrafter"/>
</dbReference>
<evidence type="ECO:0000256" key="4">
    <source>
        <dbReference type="ARBA" id="ARBA00023128"/>
    </source>
</evidence>
<sequence length="115" mass="13260">MFQNKLLLKFAKVSGFFDILEDILEHIFVNIHSIQKNLQFWQSKAEGSRGQKLYFMIFERGPRAFVDGIVQLIRNCISEGSGIQNLYCSATSHIYDRIKILISLRFALATFLAQV</sequence>
<keyword evidence="4" id="KW-0496">Mitochondrion</keyword>
<dbReference type="PANTHER" id="PTHR28234:SF1">
    <property type="entry name" value="NUCLEAR CONTROL OF ATPASE PROTEIN 2"/>
    <property type="match status" value="1"/>
</dbReference>
<reference evidence="6" key="2">
    <citation type="submission" date="2023-05" db="EMBL/GenBank/DDBJ databases">
        <authorList>
            <person name="Schelkunov M.I."/>
        </authorList>
    </citation>
    <scope>NUCLEOTIDE SEQUENCE</scope>
    <source>
        <strain evidence="6">Hsosn_3</strain>
        <tissue evidence="6">Leaf</tissue>
    </source>
</reference>
<keyword evidence="5" id="KW-0472">Membrane</keyword>
<keyword evidence="2" id="KW-0812">Transmembrane</keyword>
<organism evidence="6 7">
    <name type="scientific">Heracleum sosnowskyi</name>
    <dbReference type="NCBI Taxonomy" id="360622"/>
    <lineage>
        <taxon>Eukaryota</taxon>
        <taxon>Viridiplantae</taxon>
        <taxon>Streptophyta</taxon>
        <taxon>Embryophyta</taxon>
        <taxon>Tracheophyta</taxon>
        <taxon>Spermatophyta</taxon>
        <taxon>Magnoliopsida</taxon>
        <taxon>eudicotyledons</taxon>
        <taxon>Gunneridae</taxon>
        <taxon>Pentapetalae</taxon>
        <taxon>asterids</taxon>
        <taxon>campanulids</taxon>
        <taxon>Apiales</taxon>
        <taxon>Apiaceae</taxon>
        <taxon>Apioideae</taxon>
        <taxon>apioid superclade</taxon>
        <taxon>Tordylieae</taxon>
        <taxon>Tordyliinae</taxon>
        <taxon>Heracleum</taxon>
    </lineage>
</organism>
<evidence type="ECO:0000256" key="1">
    <source>
        <dbReference type="ARBA" id="ARBA00004225"/>
    </source>
</evidence>
<keyword evidence="3" id="KW-1133">Transmembrane helix</keyword>
<evidence type="ECO:0000256" key="5">
    <source>
        <dbReference type="ARBA" id="ARBA00023136"/>
    </source>
</evidence>
<evidence type="ECO:0000256" key="3">
    <source>
        <dbReference type="ARBA" id="ARBA00022989"/>
    </source>
</evidence>
<keyword evidence="7" id="KW-1185">Reference proteome</keyword>
<evidence type="ECO:0000313" key="7">
    <source>
        <dbReference type="Proteomes" id="UP001237642"/>
    </source>
</evidence>
<gene>
    <name evidence="6" type="ORF">POM88_049823</name>
</gene>
<proteinExistence type="predicted"/>
<accession>A0AAD8M1X4</accession>
<dbReference type="AlphaFoldDB" id="A0AAD8M1X4"/>
<evidence type="ECO:0000256" key="2">
    <source>
        <dbReference type="ARBA" id="ARBA00022692"/>
    </source>
</evidence>
<dbReference type="EMBL" id="JAUIZM010000011">
    <property type="protein sequence ID" value="KAK1356567.1"/>
    <property type="molecule type" value="Genomic_DNA"/>
</dbReference>
<dbReference type="PANTHER" id="PTHR28234">
    <property type="entry name" value="NUCLEAR CONTROL OF ATPASE PROTEIN 2"/>
    <property type="match status" value="1"/>
</dbReference>